<comment type="caution">
    <text evidence="8">The sequence shown here is derived from an EMBL/GenBank/DDBJ whole genome shotgun (WGS) entry which is preliminary data.</text>
</comment>
<dbReference type="SUPFAM" id="SSF54593">
    <property type="entry name" value="Glyoxalase/Bleomycin resistance protein/Dihydroxybiphenyl dioxygenase"/>
    <property type="match status" value="1"/>
</dbReference>
<organism evidence="8 9">
    <name type="scientific">Bacillus carboniphilus</name>
    <dbReference type="NCBI Taxonomy" id="86663"/>
    <lineage>
        <taxon>Bacteria</taxon>
        <taxon>Bacillati</taxon>
        <taxon>Bacillota</taxon>
        <taxon>Bacilli</taxon>
        <taxon>Bacillales</taxon>
        <taxon>Bacillaceae</taxon>
        <taxon>Bacillus</taxon>
    </lineage>
</organism>
<evidence type="ECO:0000256" key="4">
    <source>
        <dbReference type="ARBA" id="ARBA00023125"/>
    </source>
</evidence>
<dbReference type="InterPro" id="IPR013249">
    <property type="entry name" value="RNA_pol_sigma70_r4_t2"/>
</dbReference>
<evidence type="ECO:0000256" key="5">
    <source>
        <dbReference type="ARBA" id="ARBA00023163"/>
    </source>
</evidence>
<comment type="similarity">
    <text evidence="1">Belongs to the sigma-70 factor family. ECF subfamily.</text>
</comment>
<sequence>MANQFIEKFVEIEADLKRHCYHLANGSRWEAEDLFQETMIRAHLSMEQKPDREMNKFYLRRIATHLWIDDYRSNKHSPTIDYEEAIGRGKWDIHLTTYEVFEYLSQHLTAKQMMLVLLIDGFGFKAKETAILLHSTEGAVKEGLKRARHRLKELKTKETVRPIAYTQSPTVTPALFKALLEGFRTGNPETMCDAYLTLLKNGVGIKDIKQSQGVYYFTFRDPDGHLIKFSTEIFF</sequence>
<dbReference type="InterPro" id="IPR039425">
    <property type="entry name" value="RNA_pol_sigma-70-like"/>
</dbReference>
<evidence type="ECO:0000256" key="3">
    <source>
        <dbReference type="ARBA" id="ARBA00023082"/>
    </source>
</evidence>
<dbReference type="SUPFAM" id="SSF88659">
    <property type="entry name" value="Sigma3 and sigma4 domains of RNA polymerase sigma factors"/>
    <property type="match status" value="1"/>
</dbReference>
<evidence type="ECO:0008006" key="10">
    <source>
        <dbReference type="Google" id="ProtNLM"/>
    </source>
</evidence>
<dbReference type="Proteomes" id="UP001500782">
    <property type="component" value="Unassembled WGS sequence"/>
</dbReference>
<evidence type="ECO:0000313" key="8">
    <source>
        <dbReference type="EMBL" id="GAA0323914.1"/>
    </source>
</evidence>
<dbReference type="Pfam" id="PF04542">
    <property type="entry name" value="Sigma70_r2"/>
    <property type="match status" value="1"/>
</dbReference>
<dbReference type="InterPro" id="IPR013325">
    <property type="entry name" value="RNA_pol_sigma_r2"/>
</dbReference>
<proteinExistence type="inferred from homology"/>
<dbReference type="InterPro" id="IPR007627">
    <property type="entry name" value="RNA_pol_sigma70_r2"/>
</dbReference>
<keyword evidence="9" id="KW-1185">Reference proteome</keyword>
<dbReference type="InterPro" id="IPR029068">
    <property type="entry name" value="Glyas_Bleomycin-R_OHBP_Dase"/>
</dbReference>
<keyword evidence="3" id="KW-0731">Sigma factor</keyword>
<dbReference type="Pfam" id="PF08281">
    <property type="entry name" value="Sigma70_r4_2"/>
    <property type="match status" value="1"/>
</dbReference>
<gene>
    <name evidence="8" type="ORF">GCM10008967_13060</name>
</gene>
<dbReference type="PANTHER" id="PTHR43133:SF8">
    <property type="entry name" value="RNA POLYMERASE SIGMA FACTOR HI_1459-RELATED"/>
    <property type="match status" value="1"/>
</dbReference>
<evidence type="ECO:0000313" key="9">
    <source>
        <dbReference type="Proteomes" id="UP001500782"/>
    </source>
</evidence>
<dbReference type="PANTHER" id="PTHR43133">
    <property type="entry name" value="RNA POLYMERASE ECF-TYPE SIGMA FACTO"/>
    <property type="match status" value="1"/>
</dbReference>
<keyword evidence="4" id="KW-0238">DNA-binding</keyword>
<feature type="domain" description="RNA polymerase sigma factor 70 region 4 type 2" evidence="7">
    <location>
        <begin position="104"/>
        <end position="151"/>
    </location>
</feature>
<keyword evidence="5" id="KW-0804">Transcription</keyword>
<dbReference type="InterPro" id="IPR036388">
    <property type="entry name" value="WH-like_DNA-bd_sf"/>
</dbReference>
<dbReference type="Gene3D" id="1.10.1740.10">
    <property type="match status" value="1"/>
</dbReference>
<dbReference type="Gene3D" id="1.10.10.10">
    <property type="entry name" value="Winged helix-like DNA-binding domain superfamily/Winged helix DNA-binding domain"/>
    <property type="match status" value="1"/>
</dbReference>
<evidence type="ECO:0000259" key="7">
    <source>
        <dbReference type="Pfam" id="PF08281"/>
    </source>
</evidence>
<evidence type="ECO:0000256" key="1">
    <source>
        <dbReference type="ARBA" id="ARBA00010641"/>
    </source>
</evidence>
<reference evidence="9" key="1">
    <citation type="journal article" date="2019" name="Int. J. Syst. Evol. Microbiol.">
        <title>The Global Catalogue of Microorganisms (GCM) 10K type strain sequencing project: providing services to taxonomists for standard genome sequencing and annotation.</title>
        <authorList>
            <consortium name="The Broad Institute Genomics Platform"/>
            <consortium name="The Broad Institute Genome Sequencing Center for Infectious Disease"/>
            <person name="Wu L."/>
            <person name="Ma J."/>
        </authorList>
    </citation>
    <scope>NUCLEOTIDE SEQUENCE [LARGE SCALE GENOMIC DNA]</scope>
    <source>
        <strain evidence="9">JCM 9731</strain>
    </source>
</reference>
<keyword evidence="2" id="KW-0805">Transcription regulation</keyword>
<dbReference type="RefSeq" id="WP_343797468.1">
    <property type="nucleotide sequence ID" value="NZ_BAAADJ010000014.1"/>
</dbReference>
<accession>A0ABP3FRJ4</accession>
<name>A0ABP3FRJ4_9BACI</name>
<feature type="domain" description="RNA polymerase sigma-70 region 2" evidence="6">
    <location>
        <begin position="15"/>
        <end position="75"/>
    </location>
</feature>
<protein>
    <recommendedName>
        <fullName evidence="10">RNA polymerase</fullName>
    </recommendedName>
</protein>
<dbReference type="EMBL" id="BAAADJ010000014">
    <property type="protein sequence ID" value="GAA0323914.1"/>
    <property type="molecule type" value="Genomic_DNA"/>
</dbReference>
<dbReference type="SUPFAM" id="SSF88946">
    <property type="entry name" value="Sigma2 domain of RNA polymerase sigma factors"/>
    <property type="match status" value="1"/>
</dbReference>
<dbReference type="InterPro" id="IPR013324">
    <property type="entry name" value="RNA_pol_sigma_r3/r4-like"/>
</dbReference>
<evidence type="ECO:0000256" key="2">
    <source>
        <dbReference type="ARBA" id="ARBA00023015"/>
    </source>
</evidence>
<evidence type="ECO:0000259" key="6">
    <source>
        <dbReference type="Pfam" id="PF04542"/>
    </source>
</evidence>